<accession>A0A843TGE2</accession>
<feature type="non-terminal residue" evidence="1">
    <location>
        <position position="66"/>
    </location>
</feature>
<gene>
    <name evidence="1" type="ORF">Taro_000443</name>
</gene>
<reference evidence="1" key="1">
    <citation type="submission" date="2017-07" db="EMBL/GenBank/DDBJ databases">
        <title>Taro Niue Genome Assembly and Annotation.</title>
        <authorList>
            <person name="Atibalentja N."/>
            <person name="Keating K."/>
            <person name="Fields C.J."/>
        </authorList>
    </citation>
    <scope>NUCLEOTIDE SEQUENCE</scope>
    <source>
        <strain evidence="1">Niue_2</strain>
        <tissue evidence="1">Leaf</tissue>
    </source>
</reference>
<sequence length="66" mass="8374">MVWDRRRGSTDYQQQINNIENILRMEVEELHTEVRIRDLEMDEMWRELQQLRKRESEMDDIRRQIL</sequence>
<evidence type="ECO:0000313" key="2">
    <source>
        <dbReference type="Proteomes" id="UP000652761"/>
    </source>
</evidence>
<keyword evidence="2" id="KW-1185">Reference proteome</keyword>
<proteinExistence type="predicted"/>
<organism evidence="1 2">
    <name type="scientific">Colocasia esculenta</name>
    <name type="common">Wild taro</name>
    <name type="synonym">Arum esculentum</name>
    <dbReference type="NCBI Taxonomy" id="4460"/>
    <lineage>
        <taxon>Eukaryota</taxon>
        <taxon>Viridiplantae</taxon>
        <taxon>Streptophyta</taxon>
        <taxon>Embryophyta</taxon>
        <taxon>Tracheophyta</taxon>
        <taxon>Spermatophyta</taxon>
        <taxon>Magnoliopsida</taxon>
        <taxon>Liliopsida</taxon>
        <taxon>Araceae</taxon>
        <taxon>Aroideae</taxon>
        <taxon>Colocasieae</taxon>
        <taxon>Colocasia</taxon>
    </lineage>
</organism>
<evidence type="ECO:0000313" key="1">
    <source>
        <dbReference type="EMBL" id="MQL68110.1"/>
    </source>
</evidence>
<dbReference type="Proteomes" id="UP000652761">
    <property type="component" value="Unassembled WGS sequence"/>
</dbReference>
<protein>
    <submittedName>
        <fullName evidence="1">Uncharacterized protein</fullName>
    </submittedName>
</protein>
<dbReference type="EMBL" id="NMUH01000008">
    <property type="protein sequence ID" value="MQL68110.1"/>
    <property type="molecule type" value="Genomic_DNA"/>
</dbReference>
<name>A0A843TGE2_COLES</name>
<dbReference type="AlphaFoldDB" id="A0A843TGE2"/>
<comment type="caution">
    <text evidence="1">The sequence shown here is derived from an EMBL/GenBank/DDBJ whole genome shotgun (WGS) entry which is preliminary data.</text>
</comment>